<keyword evidence="3 6" id="KW-0238">DNA-binding</keyword>
<dbReference type="GO" id="GO:0032993">
    <property type="term" value="C:protein-DNA complex"/>
    <property type="evidence" value="ECO:0007669"/>
    <property type="project" value="TreeGrafter"/>
</dbReference>
<dbReference type="SUPFAM" id="SSF53850">
    <property type="entry name" value="Periplasmic binding protein-like II"/>
    <property type="match status" value="1"/>
</dbReference>
<dbReference type="InterPro" id="IPR036390">
    <property type="entry name" value="WH_DNA-bd_sf"/>
</dbReference>
<dbReference type="GO" id="GO:0003677">
    <property type="term" value="F:DNA binding"/>
    <property type="evidence" value="ECO:0007669"/>
    <property type="project" value="UniProtKB-KW"/>
</dbReference>
<sequence>MLDVRKLTLLRELARRGTIAAVAEALAYTPSAVSQQLSALEREVGRDLLTRTGRRVRLTPVGEVLVEHAEVILADLERAEAALVAGETGLSGSVRLGAFPTALRTVVVPALRELGRTHQDMDVTVTEVDPAGVPDLLRGRQLDLALVHEYDNVPSQLGPGIEVEPVLDEFVYLAARPMSEPSAEVSLSAESDLAVVRSHAESRWIVGNLGTLCHAMTVRTCHSQGFEPRIAHHIDDFATVLRLVAEGAGVALVPQLGVVDAPAGVVLTSLPIGRRTRIAYRQGSRSRPVHAAVSAALHRAARAFAGA</sequence>
<evidence type="ECO:0000313" key="7">
    <source>
        <dbReference type="Proteomes" id="UP000183263"/>
    </source>
</evidence>
<keyword evidence="7" id="KW-1185">Reference proteome</keyword>
<dbReference type="PANTHER" id="PTHR30346">
    <property type="entry name" value="TRANSCRIPTIONAL DUAL REGULATOR HCAR-RELATED"/>
    <property type="match status" value="1"/>
</dbReference>
<dbReference type="Pfam" id="PF03466">
    <property type="entry name" value="LysR_substrate"/>
    <property type="match status" value="1"/>
</dbReference>
<reference evidence="6 7" key="1">
    <citation type="submission" date="2016-10" db="EMBL/GenBank/DDBJ databases">
        <authorList>
            <person name="de Groot N.N."/>
        </authorList>
    </citation>
    <scope>NUCLEOTIDE SEQUENCE [LARGE SCALE GENOMIC DNA]</scope>
    <source>
        <strain evidence="6 7">DSM 44892</strain>
    </source>
</reference>
<dbReference type="InterPro" id="IPR036388">
    <property type="entry name" value="WH-like_DNA-bd_sf"/>
</dbReference>
<dbReference type="Gene3D" id="3.40.190.10">
    <property type="entry name" value="Periplasmic binding protein-like II"/>
    <property type="match status" value="2"/>
</dbReference>
<protein>
    <submittedName>
        <fullName evidence="6">DNA-binding transcriptional regulator, LysR family</fullName>
    </submittedName>
</protein>
<dbReference type="RefSeq" id="WP_072737775.1">
    <property type="nucleotide sequence ID" value="NZ_CP048813.1"/>
</dbReference>
<dbReference type="PANTHER" id="PTHR30346:SF29">
    <property type="entry name" value="LYSR SUBSTRATE-BINDING"/>
    <property type="match status" value="1"/>
</dbReference>
<evidence type="ECO:0000256" key="1">
    <source>
        <dbReference type="ARBA" id="ARBA00009437"/>
    </source>
</evidence>
<gene>
    <name evidence="6" type="ORF">SAMN05444695_102123</name>
</gene>
<name>A0A1G8CWH0_9NOCA</name>
<dbReference type="InterPro" id="IPR000847">
    <property type="entry name" value="LysR_HTH_N"/>
</dbReference>
<keyword evidence="4" id="KW-0010">Activator</keyword>
<comment type="similarity">
    <text evidence="1">Belongs to the LysR transcriptional regulatory family.</text>
</comment>
<dbReference type="GO" id="GO:0003700">
    <property type="term" value="F:DNA-binding transcription factor activity"/>
    <property type="evidence" value="ECO:0007669"/>
    <property type="project" value="InterPro"/>
</dbReference>
<dbReference type="Gene3D" id="1.10.10.10">
    <property type="entry name" value="Winged helix-like DNA-binding domain superfamily/Winged helix DNA-binding domain"/>
    <property type="match status" value="1"/>
</dbReference>
<dbReference type="Pfam" id="PF00126">
    <property type="entry name" value="HTH_1"/>
    <property type="match status" value="1"/>
</dbReference>
<evidence type="ECO:0000256" key="5">
    <source>
        <dbReference type="ARBA" id="ARBA00023163"/>
    </source>
</evidence>
<organism evidence="6 7">
    <name type="scientific">Rhodococcus triatomae</name>
    <dbReference type="NCBI Taxonomy" id="300028"/>
    <lineage>
        <taxon>Bacteria</taxon>
        <taxon>Bacillati</taxon>
        <taxon>Actinomycetota</taxon>
        <taxon>Actinomycetes</taxon>
        <taxon>Mycobacteriales</taxon>
        <taxon>Nocardiaceae</taxon>
        <taxon>Rhodococcus</taxon>
    </lineage>
</organism>
<dbReference type="InterPro" id="IPR005119">
    <property type="entry name" value="LysR_subst-bd"/>
</dbReference>
<proteinExistence type="inferred from homology"/>
<evidence type="ECO:0000256" key="4">
    <source>
        <dbReference type="ARBA" id="ARBA00023159"/>
    </source>
</evidence>
<dbReference type="PROSITE" id="PS50931">
    <property type="entry name" value="HTH_LYSR"/>
    <property type="match status" value="1"/>
</dbReference>
<dbReference type="Proteomes" id="UP000183263">
    <property type="component" value="Unassembled WGS sequence"/>
</dbReference>
<dbReference type="EMBL" id="FNDN01000002">
    <property type="protein sequence ID" value="SDH49300.1"/>
    <property type="molecule type" value="Genomic_DNA"/>
</dbReference>
<evidence type="ECO:0000313" key="6">
    <source>
        <dbReference type="EMBL" id="SDH49300.1"/>
    </source>
</evidence>
<keyword evidence="5" id="KW-0804">Transcription</keyword>
<keyword evidence="2" id="KW-0805">Transcription regulation</keyword>
<dbReference type="AlphaFoldDB" id="A0A1G8CWH0"/>
<dbReference type="SUPFAM" id="SSF46785">
    <property type="entry name" value="Winged helix' DNA-binding domain"/>
    <property type="match status" value="1"/>
</dbReference>
<dbReference type="OrthoDB" id="4131546at2"/>
<accession>A0A1G8CWH0</accession>
<evidence type="ECO:0000256" key="3">
    <source>
        <dbReference type="ARBA" id="ARBA00023125"/>
    </source>
</evidence>
<evidence type="ECO:0000256" key="2">
    <source>
        <dbReference type="ARBA" id="ARBA00023015"/>
    </source>
</evidence>